<dbReference type="AlphaFoldDB" id="A0A8D2LXB7"/>
<dbReference type="OMA" id="CTHVVAG"/>
<dbReference type="Ensembl" id="ENSVKKT00000029092.1">
    <property type="protein sequence ID" value="ENSVKKP00000028412.1"/>
    <property type="gene ID" value="ENSVKKG00000018385.1"/>
</dbReference>
<reference evidence="1" key="2">
    <citation type="submission" date="2025-09" db="UniProtKB">
        <authorList>
            <consortium name="Ensembl"/>
        </authorList>
    </citation>
    <scope>IDENTIFICATION</scope>
</reference>
<sequence>MFTIPSTLQHGTFYGIPYGGSSECRRHLNIGSYRGLSPKVLSYANVVSSIKGLKIFNSDNTLRDSCGMTNSSVDQPPRVLDNHRPFVLIGKHPHNISSRVQVTILY</sequence>
<dbReference type="Proteomes" id="UP000694545">
    <property type="component" value="Unplaced"/>
</dbReference>
<organism evidence="1 2">
    <name type="scientific">Varanus komodoensis</name>
    <name type="common">Komodo dragon</name>
    <dbReference type="NCBI Taxonomy" id="61221"/>
    <lineage>
        <taxon>Eukaryota</taxon>
        <taxon>Metazoa</taxon>
        <taxon>Chordata</taxon>
        <taxon>Craniata</taxon>
        <taxon>Vertebrata</taxon>
        <taxon>Euteleostomi</taxon>
        <taxon>Lepidosauria</taxon>
        <taxon>Squamata</taxon>
        <taxon>Bifurcata</taxon>
        <taxon>Unidentata</taxon>
        <taxon>Episquamata</taxon>
        <taxon>Toxicofera</taxon>
        <taxon>Anguimorpha</taxon>
        <taxon>Paleoanguimorpha</taxon>
        <taxon>Varanoidea</taxon>
        <taxon>Varanidae</taxon>
        <taxon>Varanus</taxon>
    </lineage>
</organism>
<proteinExistence type="predicted"/>
<keyword evidence="2" id="KW-1185">Reference proteome</keyword>
<evidence type="ECO:0000313" key="2">
    <source>
        <dbReference type="Proteomes" id="UP000694545"/>
    </source>
</evidence>
<reference evidence="1" key="1">
    <citation type="submission" date="2025-08" db="UniProtKB">
        <authorList>
            <consortium name="Ensembl"/>
        </authorList>
    </citation>
    <scope>IDENTIFICATION</scope>
</reference>
<accession>A0A8D2LXB7</accession>
<name>A0A8D2LXB7_VARKO</name>
<evidence type="ECO:0000313" key="1">
    <source>
        <dbReference type="Ensembl" id="ENSVKKP00000028412.1"/>
    </source>
</evidence>
<protein>
    <submittedName>
        <fullName evidence="1">Uncharacterized protein</fullName>
    </submittedName>
</protein>